<gene>
    <name evidence="2" type="ORF">J3A84_00840</name>
</gene>
<dbReference type="InterPro" id="IPR013094">
    <property type="entry name" value="AB_hydrolase_3"/>
</dbReference>
<dbReference type="EMBL" id="JAFNJU010000001">
    <property type="protein sequence ID" value="MBO1263585.1"/>
    <property type="molecule type" value="Genomic_DNA"/>
</dbReference>
<keyword evidence="3" id="KW-1185">Reference proteome</keyword>
<accession>A0A939H9K3</accession>
<dbReference type="AlphaFoldDB" id="A0A939H9K3"/>
<dbReference type="SUPFAM" id="SSF53474">
    <property type="entry name" value="alpha/beta-Hydrolases"/>
    <property type="match status" value="1"/>
</dbReference>
<keyword evidence="2" id="KW-0378">Hydrolase</keyword>
<dbReference type="Pfam" id="PF07859">
    <property type="entry name" value="Abhydrolase_3"/>
    <property type="match status" value="1"/>
</dbReference>
<sequence>MKPLKRITLRALSSIDMNIKKNYKLFRKVQKIITPPPRVPYRAFDHKVMTGDREIPIRLFIPKENRKDKVMIFFHGGGWVTGDIDTYTPVCATLAEATGHTIVSVDYALAPENPYPIGLQDCYTAAKEIFQNIGLLGATPEDITLIGDSAGGNLAAVVSLMARDKGEFMPRRQILIYPATYHDHSIHSPFRSVQENGEDFILTAERIEDYMDLYVPVKAARKTPYVAPLIADDLSAQPKTLIITSEYDPLRDEGEAYGKRLRSFGNEVRIFQMKEALHGYMNNPLSSDIVEHTIEIINLFLSE</sequence>
<dbReference type="Gene3D" id="3.40.50.1820">
    <property type="entry name" value="alpha/beta hydrolase"/>
    <property type="match status" value="1"/>
</dbReference>
<evidence type="ECO:0000313" key="3">
    <source>
        <dbReference type="Proteomes" id="UP000664218"/>
    </source>
</evidence>
<dbReference type="InterPro" id="IPR029058">
    <property type="entry name" value="AB_hydrolase_fold"/>
</dbReference>
<dbReference type="PANTHER" id="PTHR23025:SF4">
    <property type="entry name" value="ALPHA_BETA HYDROLASE FOLD-3 DOMAIN-CONTAINING PROTEIN"/>
    <property type="match status" value="1"/>
</dbReference>
<feature type="domain" description="Alpha/beta hydrolase fold-3" evidence="1">
    <location>
        <begin position="71"/>
        <end position="281"/>
    </location>
</feature>
<dbReference type="PANTHER" id="PTHR23025">
    <property type="entry name" value="TRIACYLGLYCEROL LIPASE"/>
    <property type="match status" value="1"/>
</dbReference>
<organism evidence="2 3">
    <name type="scientific">Proteiniclasticum aestuarii</name>
    <dbReference type="NCBI Taxonomy" id="2817862"/>
    <lineage>
        <taxon>Bacteria</taxon>
        <taxon>Bacillati</taxon>
        <taxon>Bacillota</taxon>
        <taxon>Clostridia</taxon>
        <taxon>Eubacteriales</taxon>
        <taxon>Clostridiaceae</taxon>
        <taxon>Proteiniclasticum</taxon>
    </lineage>
</organism>
<dbReference type="GO" id="GO:0019433">
    <property type="term" value="P:triglyceride catabolic process"/>
    <property type="evidence" value="ECO:0007669"/>
    <property type="project" value="TreeGrafter"/>
</dbReference>
<dbReference type="GO" id="GO:0005829">
    <property type="term" value="C:cytosol"/>
    <property type="evidence" value="ECO:0007669"/>
    <property type="project" value="TreeGrafter"/>
</dbReference>
<proteinExistence type="predicted"/>
<reference evidence="2" key="1">
    <citation type="submission" date="2021-03" db="EMBL/GenBank/DDBJ databases">
        <title>Proteiniclasticum marinus sp. nov., isolated from tidal flat sediment.</title>
        <authorList>
            <person name="Namirimu T."/>
            <person name="Yang J.-A."/>
            <person name="Yang S.-H."/>
            <person name="Kim Y.-J."/>
            <person name="Kwon K.K."/>
        </authorList>
    </citation>
    <scope>NUCLEOTIDE SEQUENCE</scope>
    <source>
        <strain evidence="2">SCR006</strain>
    </source>
</reference>
<evidence type="ECO:0000313" key="2">
    <source>
        <dbReference type="EMBL" id="MBO1263585.1"/>
    </source>
</evidence>
<dbReference type="Proteomes" id="UP000664218">
    <property type="component" value="Unassembled WGS sequence"/>
</dbReference>
<dbReference type="RefSeq" id="WP_207598103.1">
    <property type="nucleotide sequence ID" value="NZ_JAFNJU010000001.1"/>
</dbReference>
<evidence type="ECO:0000259" key="1">
    <source>
        <dbReference type="Pfam" id="PF07859"/>
    </source>
</evidence>
<protein>
    <submittedName>
        <fullName evidence="2">Alpha/beta hydrolase</fullName>
    </submittedName>
</protein>
<comment type="caution">
    <text evidence="2">The sequence shown here is derived from an EMBL/GenBank/DDBJ whole genome shotgun (WGS) entry which is preliminary data.</text>
</comment>
<dbReference type="GO" id="GO:0004771">
    <property type="term" value="F:sterol ester esterase activity"/>
    <property type="evidence" value="ECO:0007669"/>
    <property type="project" value="TreeGrafter"/>
</dbReference>
<dbReference type="GO" id="GO:0004806">
    <property type="term" value="F:triacylglycerol lipase activity"/>
    <property type="evidence" value="ECO:0007669"/>
    <property type="project" value="TreeGrafter"/>
</dbReference>
<name>A0A939H9K3_9CLOT</name>